<dbReference type="EMBL" id="KV448153">
    <property type="protein sequence ID" value="OAX42601.1"/>
    <property type="molecule type" value="Genomic_DNA"/>
</dbReference>
<dbReference type="InParanoid" id="A0A1B7NCJ8"/>
<evidence type="ECO:0000313" key="3">
    <source>
        <dbReference type="Proteomes" id="UP000092154"/>
    </source>
</evidence>
<proteinExistence type="predicted"/>
<gene>
    <name evidence="2" type="ORF">K503DRAFT_766577</name>
</gene>
<reference evidence="2 3" key="1">
    <citation type="submission" date="2016-06" db="EMBL/GenBank/DDBJ databases">
        <title>Comparative genomics of the ectomycorrhizal sister species Rhizopogon vinicolor and Rhizopogon vesiculosus (Basidiomycota: Boletales) reveals a divergence of the mating type B locus.</title>
        <authorList>
            <consortium name="DOE Joint Genome Institute"/>
            <person name="Mujic A.B."/>
            <person name="Kuo A."/>
            <person name="Tritt A."/>
            <person name="Lipzen A."/>
            <person name="Chen C."/>
            <person name="Johnson J."/>
            <person name="Sharma A."/>
            <person name="Barry K."/>
            <person name="Grigoriev I.V."/>
            <person name="Spatafora J.W."/>
        </authorList>
    </citation>
    <scope>NUCLEOTIDE SEQUENCE [LARGE SCALE GENOMIC DNA]</scope>
    <source>
        <strain evidence="2 3">AM-OR11-026</strain>
    </source>
</reference>
<feature type="compositionally biased region" description="Basic and acidic residues" evidence="1">
    <location>
        <begin position="76"/>
        <end position="97"/>
    </location>
</feature>
<evidence type="ECO:0000313" key="2">
    <source>
        <dbReference type="EMBL" id="OAX42601.1"/>
    </source>
</evidence>
<keyword evidence="3" id="KW-1185">Reference proteome</keyword>
<dbReference type="AlphaFoldDB" id="A0A1B7NCJ8"/>
<feature type="compositionally biased region" description="Acidic residues" evidence="1">
    <location>
        <begin position="19"/>
        <end position="37"/>
    </location>
</feature>
<evidence type="ECO:0000256" key="1">
    <source>
        <dbReference type="SAM" id="MobiDB-lite"/>
    </source>
</evidence>
<feature type="region of interest" description="Disordered" evidence="1">
    <location>
        <begin position="1"/>
        <end position="97"/>
    </location>
</feature>
<protein>
    <submittedName>
        <fullName evidence="2">Uncharacterized protein</fullName>
    </submittedName>
</protein>
<organism evidence="2 3">
    <name type="scientific">Rhizopogon vinicolor AM-OR11-026</name>
    <dbReference type="NCBI Taxonomy" id="1314800"/>
    <lineage>
        <taxon>Eukaryota</taxon>
        <taxon>Fungi</taxon>
        <taxon>Dikarya</taxon>
        <taxon>Basidiomycota</taxon>
        <taxon>Agaricomycotina</taxon>
        <taxon>Agaricomycetes</taxon>
        <taxon>Agaricomycetidae</taxon>
        <taxon>Boletales</taxon>
        <taxon>Suillineae</taxon>
        <taxon>Rhizopogonaceae</taxon>
        <taxon>Rhizopogon</taxon>
    </lineage>
</organism>
<name>A0A1B7NCJ8_9AGAM</name>
<sequence length="97" mass="10947">MTSYPDDLKNMNQGPIIVDDSDFSEEEEYAPEPEDLIQDLISDFPERGPQGDLAARARKNKDKNQDNQPNITKRPTNKEPKKVEAGNGKYEEAGKPK</sequence>
<dbReference type="Proteomes" id="UP000092154">
    <property type="component" value="Unassembled WGS sequence"/>
</dbReference>
<accession>A0A1B7NCJ8</accession>